<comment type="caution">
    <text evidence="2">The sequence shown here is derived from an EMBL/GenBank/DDBJ whole genome shotgun (WGS) entry which is preliminary data.</text>
</comment>
<accession>A0ABD5R2E7</accession>
<evidence type="ECO:0000313" key="3">
    <source>
        <dbReference type="Proteomes" id="UP001596118"/>
    </source>
</evidence>
<gene>
    <name evidence="2" type="ORF">ACFPM1_10410</name>
</gene>
<sequence>MGTTTDVRRRRVVTANPNGNGALTLRGSRGRTYQVVSADDAVLGPLERLSRGDAVTVVLEPVRCRGDGWRIVGIEG</sequence>
<dbReference type="AlphaFoldDB" id="A0ABD5R2E7"/>
<evidence type="ECO:0000259" key="1">
    <source>
        <dbReference type="Pfam" id="PF26006"/>
    </source>
</evidence>
<name>A0ABD5R2E7_9EURY</name>
<organism evidence="2 3">
    <name type="scientific">Halorubrum rubrum</name>
    <dbReference type="NCBI Taxonomy" id="1126240"/>
    <lineage>
        <taxon>Archaea</taxon>
        <taxon>Methanobacteriati</taxon>
        <taxon>Methanobacteriota</taxon>
        <taxon>Stenosarchaea group</taxon>
        <taxon>Halobacteria</taxon>
        <taxon>Halobacteriales</taxon>
        <taxon>Haloferacaceae</taxon>
        <taxon>Halorubrum</taxon>
    </lineage>
</organism>
<dbReference type="Pfam" id="PF26006">
    <property type="entry name" value="DUF7999"/>
    <property type="match status" value="1"/>
</dbReference>
<dbReference type="EMBL" id="JBHSKY010000008">
    <property type="protein sequence ID" value="MFC5279162.1"/>
    <property type="molecule type" value="Genomic_DNA"/>
</dbReference>
<proteinExistence type="predicted"/>
<dbReference type="Proteomes" id="UP001596118">
    <property type="component" value="Unassembled WGS sequence"/>
</dbReference>
<protein>
    <recommendedName>
        <fullName evidence="1">DUF7999 domain-containing protein</fullName>
    </recommendedName>
</protein>
<dbReference type="RefSeq" id="WP_256411728.1">
    <property type="nucleotide sequence ID" value="NZ_JANHDM010000006.1"/>
</dbReference>
<dbReference type="InterPro" id="IPR058312">
    <property type="entry name" value="DUF7999"/>
</dbReference>
<evidence type="ECO:0000313" key="2">
    <source>
        <dbReference type="EMBL" id="MFC5279162.1"/>
    </source>
</evidence>
<feature type="domain" description="DUF7999" evidence="1">
    <location>
        <begin position="6"/>
        <end position="74"/>
    </location>
</feature>
<reference evidence="2 3" key="1">
    <citation type="journal article" date="2019" name="Int. J. Syst. Evol. Microbiol.">
        <title>The Global Catalogue of Microorganisms (GCM) 10K type strain sequencing project: providing services to taxonomists for standard genome sequencing and annotation.</title>
        <authorList>
            <consortium name="The Broad Institute Genomics Platform"/>
            <consortium name="The Broad Institute Genome Sequencing Center for Infectious Disease"/>
            <person name="Wu L."/>
            <person name="Ma J."/>
        </authorList>
    </citation>
    <scope>NUCLEOTIDE SEQUENCE [LARGE SCALE GENOMIC DNA]</scope>
    <source>
        <strain evidence="2 3">CGMCC 1.12124</strain>
    </source>
</reference>
<keyword evidence="3" id="KW-1185">Reference proteome</keyword>